<dbReference type="Gramene" id="mRNA:HanXRQr2_Chr09g0380431">
    <property type="protein sequence ID" value="CDS:HanXRQr2_Chr09g0380431.1"/>
    <property type="gene ID" value="HanXRQr2_Chr09g0380431"/>
</dbReference>
<gene>
    <name evidence="1" type="ORF">HanXRQr2_Chr09g0380431</name>
</gene>
<comment type="caution">
    <text evidence="1">The sequence shown here is derived from an EMBL/GenBank/DDBJ whole genome shotgun (WGS) entry which is preliminary data.</text>
</comment>
<dbReference type="Proteomes" id="UP000215914">
    <property type="component" value="Unassembled WGS sequence"/>
</dbReference>
<organism evidence="1 2">
    <name type="scientific">Helianthus annuus</name>
    <name type="common">Common sunflower</name>
    <dbReference type="NCBI Taxonomy" id="4232"/>
    <lineage>
        <taxon>Eukaryota</taxon>
        <taxon>Viridiplantae</taxon>
        <taxon>Streptophyta</taxon>
        <taxon>Embryophyta</taxon>
        <taxon>Tracheophyta</taxon>
        <taxon>Spermatophyta</taxon>
        <taxon>Magnoliopsida</taxon>
        <taxon>eudicotyledons</taxon>
        <taxon>Gunneridae</taxon>
        <taxon>Pentapetalae</taxon>
        <taxon>asterids</taxon>
        <taxon>campanulids</taxon>
        <taxon>Asterales</taxon>
        <taxon>Asteraceae</taxon>
        <taxon>Asteroideae</taxon>
        <taxon>Heliantheae alliance</taxon>
        <taxon>Heliantheae</taxon>
        <taxon>Helianthus</taxon>
    </lineage>
</organism>
<evidence type="ECO:0000313" key="1">
    <source>
        <dbReference type="EMBL" id="KAF5790210.1"/>
    </source>
</evidence>
<dbReference type="AlphaFoldDB" id="A0A9K3I5F0"/>
<dbReference type="EMBL" id="MNCJ02000324">
    <property type="protein sequence ID" value="KAF5790210.1"/>
    <property type="molecule type" value="Genomic_DNA"/>
</dbReference>
<keyword evidence="2" id="KW-1185">Reference proteome</keyword>
<reference evidence="1" key="2">
    <citation type="submission" date="2020-06" db="EMBL/GenBank/DDBJ databases">
        <title>Helianthus annuus Genome sequencing and assembly Release 2.</title>
        <authorList>
            <person name="Gouzy J."/>
            <person name="Langlade N."/>
            <person name="Munos S."/>
        </authorList>
    </citation>
    <scope>NUCLEOTIDE SEQUENCE</scope>
    <source>
        <tissue evidence="1">Leaves</tissue>
    </source>
</reference>
<accession>A0A9K3I5F0</accession>
<sequence length="58" mass="6950">MSRAGWRMRRRRRRRVSAAMKSTRRVLASEYLLWANSVWRRVKKEGRVVGDPMEKFGA</sequence>
<proteinExistence type="predicted"/>
<protein>
    <submittedName>
        <fullName evidence="1">Uncharacterized protein</fullName>
    </submittedName>
</protein>
<evidence type="ECO:0000313" key="2">
    <source>
        <dbReference type="Proteomes" id="UP000215914"/>
    </source>
</evidence>
<name>A0A9K3I5F0_HELAN</name>
<reference evidence="1" key="1">
    <citation type="journal article" date="2017" name="Nature">
        <title>The sunflower genome provides insights into oil metabolism, flowering and Asterid evolution.</title>
        <authorList>
            <person name="Badouin H."/>
            <person name="Gouzy J."/>
            <person name="Grassa C.J."/>
            <person name="Murat F."/>
            <person name="Staton S.E."/>
            <person name="Cottret L."/>
            <person name="Lelandais-Briere C."/>
            <person name="Owens G.L."/>
            <person name="Carrere S."/>
            <person name="Mayjonade B."/>
            <person name="Legrand L."/>
            <person name="Gill N."/>
            <person name="Kane N.C."/>
            <person name="Bowers J.E."/>
            <person name="Hubner S."/>
            <person name="Bellec A."/>
            <person name="Berard A."/>
            <person name="Berges H."/>
            <person name="Blanchet N."/>
            <person name="Boniface M.C."/>
            <person name="Brunel D."/>
            <person name="Catrice O."/>
            <person name="Chaidir N."/>
            <person name="Claudel C."/>
            <person name="Donnadieu C."/>
            <person name="Faraut T."/>
            <person name="Fievet G."/>
            <person name="Helmstetter N."/>
            <person name="King M."/>
            <person name="Knapp S.J."/>
            <person name="Lai Z."/>
            <person name="Le Paslier M.C."/>
            <person name="Lippi Y."/>
            <person name="Lorenzon L."/>
            <person name="Mandel J.R."/>
            <person name="Marage G."/>
            <person name="Marchand G."/>
            <person name="Marquand E."/>
            <person name="Bret-Mestries E."/>
            <person name="Morien E."/>
            <person name="Nambeesan S."/>
            <person name="Nguyen T."/>
            <person name="Pegot-Espagnet P."/>
            <person name="Pouilly N."/>
            <person name="Raftis F."/>
            <person name="Sallet E."/>
            <person name="Schiex T."/>
            <person name="Thomas J."/>
            <person name="Vandecasteele C."/>
            <person name="Vares D."/>
            <person name="Vear F."/>
            <person name="Vautrin S."/>
            <person name="Crespi M."/>
            <person name="Mangin B."/>
            <person name="Burke J.M."/>
            <person name="Salse J."/>
            <person name="Munos S."/>
            <person name="Vincourt P."/>
            <person name="Rieseberg L.H."/>
            <person name="Langlade N.B."/>
        </authorList>
    </citation>
    <scope>NUCLEOTIDE SEQUENCE</scope>
    <source>
        <tissue evidence="1">Leaves</tissue>
    </source>
</reference>